<dbReference type="AlphaFoldDB" id="A0ABD3PQT1"/>
<evidence type="ECO:0000256" key="1">
    <source>
        <dbReference type="SAM" id="MobiDB-lite"/>
    </source>
</evidence>
<comment type="caution">
    <text evidence="2">The sequence shown here is derived from an EMBL/GenBank/DDBJ whole genome shotgun (WGS) entry which is preliminary data.</text>
</comment>
<name>A0ABD3PQT1_9STRA</name>
<dbReference type="EMBL" id="JALLPJ020000512">
    <property type="protein sequence ID" value="KAL3789959.1"/>
    <property type="molecule type" value="Genomic_DNA"/>
</dbReference>
<feature type="region of interest" description="Disordered" evidence="1">
    <location>
        <begin position="103"/>
        <end position="145"/>
    </location>
</feature>
<feature type="region of interest" description="Disordered" evidence="1">
    <location>
        <begin position="26"/>
        <end position="56"/>
    </location>
</feature>
<proteinExistence type="predicted"/>
<evidence type="ECO:0000313" key="2">
    <source>
        <dbReference type="EMBL" id="KAL3789959.1"/>
    </source>
</evidence>
<feature type="compositionally biased region" description="Basic and acidic residues" evidence="1">
    <location>
        <begin position="105"/>
        <end position="116"/>
    </location>
</feature>
<keyword evidence="3" id="KW-1185">Reference proteome</keyword>
<protein>
    <submittedName>
        <fullName evidence="2">Uncharacterized protein</fullName>
    </submittedName>
</protein>
<gene>
    <name evidence="2" type="ORF">ACHAWO_002013</name>
</gene>
<evidence type="ECO:0000313" key="3">
    <source>
        <dbReference type="Proteomes" id="UP001530400"/>
    </source>
</evidence>
<reference evidence="2 3" key="1">
    <citation type="submission" date="2024-10" db="EMBL/GenBank/DDBJ databases">
        <title>Updated reference genomes for cyclostephanoid diatoms.</title>
        <authorList>
            <person name="Roberts W.R."/>
            <person name="Alverson A.J."/>
        </authorList>
    </citation>
    <scope>NUCLEOTIDE SEQUENCE [LARGE SCALE GENOMIC DNA]</scope>
    <source>
        <strain evidence="2 3">AJA010-31</strain>
    </source>
</reference>
<sequence length="281" mass="31098">MPLIQRFSPLSITNISPIRALSGSIGGAVEGRAPPRLQRPAPGRLTRAPRDSAATSFSVTDAKATNDEAEVAQNSRIEERKRAIEKRRLFLEKGVTPSAVVAAAQDEHKPADEKVEAANTLESNTQSAAASNPPRIARSSVHSLNEGRKLSAADLHRLQRSTQRNELLQSHQNVAKTHIPNKADHRIRRKSRMNATGGSIVASQSATTRYRLQRLQQTNDVAGTTSSEIHLKMNPAVISIPLDENDCAPIVVDDFEERLKKLRREKQEEESSGWFGWLWKK</sequence>
<organism evidence="2 3">
    <name type="scientific">Cyclotella atomus</name>
    <dbReference type="NCBI Taxonomy" id="382360"/>
    <lineage>
        <taxon>Eukaryota</taxon>
        <taxon>Sar</taxon>
        <taxon>Stramenopiles</taxon>
        <taxon>Ochrophyta</taxon>
        <taxon>Bacillariophyta</taxon>
        <taxon>Coscinodiscophyceae</taxon>
        <taxon>Thalassiosirophycidae</taxon>
        <taxon>Stephanodiscales</taxon>
        <taxon>Stephanodiscaceae</taxon>
        <taxon>Cyclotella</taxon>
    </lineage>
</organism>
<accession>A0ABD3PQT1</accession>
<feature type="compositionally biased region" description="Polar residues" evidence="1">
    <location>
        <begin position="120"/>
        <end position="130"/>
    </location>
</feature>
<dbReference type="Proteomes" id="UP001530400">
    <property type="component" value="Unassembled WGS sequence"/>
</dbReference>